<sequence>MSCQEPSLPPMGTALPAALAFRKNLVCYCEDPTIVVEYLQSLQLPYVLWENYDSIGAREKPEAGQVLVLPNVDRTLTLQQDELAKFLQVMRSRDTPFFVAIATVSPDFVPYAHFTPYLKRQFWFACAEPATGDATDLREEALSQLRTSLRGIHVHHSIRRYVLDIIMHLRVHRFSSQASGGGCSTHSLRDTLELCQTLALVEERPFVVPDIVKTAAYWYFPFHLELIQDPSHEISLQYGSDPDLVAQLVNAMQQFSLDRASEIHYPLYFQYMVLRDVLNLVVPAI</sequence>
<evidence type="ECO:0000313" key="2">
    <source>
        <dbReference type="Proteomes" id="UP000236544"/>
    </source>
</evidence>
<gene>
    <name evidence="1" type="ORF">LAQU0_S01e11122g</name>
</gene>
<evidence type="ECO:0000313" key="1">
    <source>
        <dbReference type="EMBL" id="CUS20634.1"/>
    </source>
</evidence>
<dbReference type="Gene3D" id="1.10.8.80">
    <property type="entry name" value="Magnesium chelatase subunit I, C-Terminal domain"/>
    <property type="match status" value="1"/>
</dbReference>
<dbReference type="EMBL" id="LN890560">
    <property type="protein sequence ID" value="CUS20634.1"/>
    <property type="molecule type" value="Genomic_DNA"/>
</dbReference>
<keyword evidence="2" id="KW-1185">Reference proteome</keyword>
<protein>
    <submittedName>
        <fullName evidence="1">LAQU0S01e11122g1_1</fullName>
    </submittedName>
</protein>
<name>A0A0P1KME2_9SACH</name>
<accession>A0A0P1KME2</accession>
<dbReference type="Proteomes" id="UP000236544">
    <property type="component" value="Unassembled WGS sequence"/>
</dbReference>
<organism evidence="1 2">
    <name type="scientific">Lachancea quebecensis</name>
    <dbReference type="NCBI Taxonomy" id="1654605"/>
    <lineage>
        <taxon>Eukaryota</taxon>
        <taxon>Fungi</taxon>
        <taxon>Dikarya</taxon>
        <taxon>Ascomycota</taxon>
        <taxon>Saccharomycotina</taxon>
        <taxon>Saccharomycetes</taxon>
        <taxon>Saccharomycetales</taxon>
        <taxon>Saccharomycetaceae</taxon>
        <taxon>Lachancea</taxon>
    </lineage>
</organism>
<proteinExistence type="predicted"/>
<dbReference type="AlphaFoldDB" id="A0A0P1KME2"/>
<reference evidence="2" key="1">
    <citation type="submission" date="2015-10" db="EMBL/GenBank/DDBJ databases">
        <authorList>
            <person name="Devillers H."/>
        </authorList>
    </citation>
    <scope>NUCLEOTIDE SEQUENCE [LARGE SCALE GENOMIC DNA]</scope>
</reference>
<dbReference type="OrthoDB" id="5582146at2759"/>